<dbReference type="Gene3D" id="3.30.760.10">
    <property type="entry name" value="RNA Cap, Translation Initiation Factor Eif4e"/>
    <property type="match status" value="1"/>
</dbReference>
<dbReference type="OrthoDB" id="590761at2759"/>
<proteinExistence type="inferred from homology"/>
<keyword evidence="1" id="KW-0648">Protein biosynthesis</keyword>
<organism evidence="3 4">
    <name type="scientific">Paraglomus brasilianum</name>
    <dbReference type="NCBI Taxonomy" id="144538"/>
    <lineage>
        <taxon>Eukaryota</taxon>
        <taxon>Fungi</taxon>
        <taxon>Fungi incertae sedis</taxon>
        <taxon>Mucoromycota</taxon>
        <taxon>Glomeromycotina</taxon>
        <taxon>Glomeromycetes</taxon>
        <taxon>Paraglomerales</taxon>
        <taxon>Paraglomeraceae</taxon>
        <taxon>Paraglomus</taxon>
    </lineage>
</organism>
<comment type="caution">
    <text evidence="3">The sequence shown here is derived from an EMBL/GenBank/DDBJ whole genome shotgun (WGS) entry which is preliminary data.</text>
</comment>
<comment type="similarity">
    <text evidence="1">Belongs to the eukaryotic initiation factor 4E family.</text>
</comment>
<dbReference type="PANTHER" id="PTHR11960">
    <property type="entry name" value="EUKARYOTIC TRANSLATION INITIATION FACTOR 4E RELATED"/>
    <property type="match status" value="1"/>
</dbReference>
<keyword evidence="1" id="KW-0396">Initiation factor</keyword>
<reference evidence="3" key="1">
    <citation type="submission" date="2021-06" db="EMBL/GenBank/DDBJ databases">
        <authorList>
            <person name="Kallberg Y."/>
            <person name="Tangrot J."/>
            <person name="Rosling A."/>
        </authorList>
    </citation>
    <scope>NUCLEOTIDE SEQUENCE</scope>
    <source>
        <strain evidence="3">BR232B</strain>
    </source>
</reference>
<feature type="compositionally biased region" description="Basic and acidic residues" evidence="2">
    <location>
        <begin position="270"/>
        <end position="300"/>
    </location>
</feature>
<evidence type="ECO:0000313" key="4">
    <source>
        <dbReference type="Proteomes" id="UP000789739"/>
    </source>
</evidence>
<name>A0A9N9GNI6_9GLOM</name>
<dbReference type="GO" id="GO:0003743">
    <property type="term" value="F:translation initiation factor activity"/>
    <property type="evidence" value="ECO:0007669"/>
    <property type="project" value="UniProtKB-KW"/>
</dbReference>
<dbReference type="InterPro" id="IPR023398">
    <property type="entry name" value="TIF_eIF4e-like"/>
</dbReference>
<feature type="compositionally biased region" description="Basic and acidic residues" evidence="2">
    <location>
        <begin position="186"/>
        <end position="202"/>
    </location>
</feature>
<dbReference type="PANTHER" id="PTHR11960:SF73">
    <property type="entry name" value="TRANSLATION INITIATION FACTOR 4E, PUTATIVE-RELATED"/>
    <property type="match status" value="1"/>
</dbReference>
<dbReference type="InterPro" id="IPR001040">
    <property type="entry name" value="TIF_eIF_4E"/>
</dbReference>
<evidence type="ECO:0000256" key="1">
    <source>
        <dbReference type="RuleBase" id="RU004374"/>
    </source>
</evidence>
<dbReference type="GO" id="GO:0000340">
    <property type="term" value="F:RNA 7-methylguanosine cap binding"/>
    <property type="evidence" value="ECO:0007669"/>
    <property type="project" value="TreeGrafter"/>
</dbReference>
<evidence type="ECO:0000313" key="3">
    <source>
        <dbReference type="EMBL" id="CAG8614563.1"/>
    </source>
</evidence>
<feature type="compositionally biased region" description="Acidic residues" evidence="2">
    <location>
        <begin position="230"/>
        <end position="269"/>
    </location>
</feature>
<feature type="region of interest" description="Disordered" evidence="2">
    <location>
        <begin position="186"/>
        <end position="300"/>
    </location>
</feature>
<gene>
    <name evidence="3" type="ORF">PBRASI_LOCUS8359</name>
</gene>
<dbReference type="GO" id="GO:0016281">
    <property type="term" value="C:eukaryotic translation initiation factor 4F complex"/>
    <property type="evidence" value="ECO:0007669"/>
    <property type="project" value="TreeGrafter"/>
</dbReference>
<dbReference type="Pfam" id="PF01652">
    <property type="entry name" value="IF4E"/>
    <property type="match status" value="1"/>
</dbReference>
<dbReference type="AlphaFoldDB" id="A0A9N9GNI6"/>
<dbReference type="EMBL" id="CAJVPI010001475">
    <property type="protein sequence ID" value="CAG8614563.1"/>
    <property type="molecule type" value="Genomic_DNA"/>
</dbReference>
<dbReference type="Proteomes" id="UP000789739">
    <property type="component" value="Unassembled WGS sequence"/>
</dbReference>
<keyword evidence="4" id="KW-1185">Reference proteome</keyword>
<accession>A0A9N9GNI6</accession>
<keyword evidence="1" id="KW-0694">RNA-binding</keyword>
<sequence>MTPGPKTPTEKFYEQNLQTIGTFNTVQTFCRYFNWVKKPSHLDVNTNFHIFKDKIKPMWEDPANANGGKWVISMRNPQLLDRCWTWLVYALVGEELDEGDDICGAVMSRRLRGDRIAVWVRDKDNVPVINGIGKRLLKILDLLDEKGIGMDFQFNEDALKSGTSYNNKTYLSLESLKQELELEKNGSVKKPEIQETESKEPEITVTTPDMVTVDFNFTENEESHEKDTENHDEEDDKEPSDDEANVNDKENEEADKEDDNDEGSNDENEELHGESELENKNDEAPVESEKDHDEPVAEIN</sequence>
<dbReference type="SUPFAM" id="SSF55418">
    <property type="entry name" value="eIF4e-like"/>
    <property type="match status" value="1"/>
</dbReference>
<protein>
    <submittedName>
        <fullName evidence="3">8425_t:CDS:1</fullName>
    </submittedName>
</protein>
<evidence type="ECO:0000256" key="2">
    <source>
        <dbReference type="SAM" id="MobiDB-lite"/>
    </source>
</evidence>